<accession>A0A916X9P3</accession>
<keyword evidence="2" id="KW-1185">Reference proteome</keyword>
<reference evidence="1" key="1">
    <citation type="journal article" date="2014" name="Int. J. Syst. Evol. Microbiol.">
        <title>Complete genome sequence of Corynebacterium casei LMG S-19264T (=DSM 44701T), isolated from a smear-ripened cheese.</title>
        <authorList>
            <consortium name="US DOE Joint Genome Institute (JGI-PGF)"/>
            <person name="Walter F."/>
            <person name="Albersmeier A."/>
            <person name="Kalinowski J."/>
            <person name="Ruckert C."/>
        </authorList>
    </citation>
    <scope>NUCLEOTIDE SEQUENCE</scope>
    <source>
        <strain evidence="1">CGMCC 1.15478</strain>
    </source>
</reference>
<dbReference type="Proteomes" id="UP000641514">
    <property type="component" value="Unassembled WGS sequence"/>
</dbReference>
<reference evidence="1" key="2">
    <citation type="submission" date="2020-09" db="EMBL/GenBank/DDBJ databases">
        <authorList>
            <person name="Sun Q."/>
            <person name="Zhou Y."/>
        </authorList>
    </citation>
    <scope>NUCLEOTIDE SEQUENCE</scope>
    <source>
        <strain evidence="1">CGMCC 1.15478</strain>
    </source>
</reference>
<evidence type="ECO:0000313" key="1">
    <source>
        <dbReference type="EMBL" id="GGC54122.1"/>
    </source>
</evidence>
<protein>
    <submittedName>
        <fullName evidence="1">Uncharacterized protein</fullName>
    </submittedName>
</protein>
<dbReference type="AlphaFoldDB" id="A0A916X9P3"/>
<dbReference type="EMBL" id="BMJH01000001">
    <property type="protein sequence ID" value="GGC54122.1"/>
    <property type="molecule type" value="Genomic_DNA"/>
</dbReference>
<gene>
    <name evidence="1" type="ORF">GCM10011410_03060</name>
</gene>
<organism evidence="1 2">
    <name type="scientific">Hoyosella rhizosphaerae</name>
    <dbReference type="NCBI Taxonomy" id="1755582"/>
    <lineage>
        <taxon>Bacteria</taxon>
        <taxon>Bacillati</taxon>
        <taxon>Actinomycetota</taxon>
        <taxon>Actinomycetes</taxon>
        <taxon>Mycobacteriales</taxon>
        <taxon>Hoyosellaceae</taxon>
        <taxon>Hoyosella</taxon>
    </lineage>
</organism>
<sequence>MSSPRPVQPCITDPLQNSGGNVAVLVIGPQDGTKIADVTGGGLQIHPASCGGAISRVSDQTECWVGGGTSGDPYLAFSDKYNLASALGNTDIRR</sequence>
<comment type="caution">
    <text evidence="1">The sequence shown here is derived from an EMBL/GenBank/DDBJ whole genome shotgun (WGS) entry which is preliminary data.</text>
</comment>
<evidence type="ECO:0000313" key="2">
    <source>
        <dbReference type="Proteomes" id="UP000641514"/>
    </source>
</evidence>
<proteinExistence type="predicted"/>
<dbReference type="RefSeq" id="WP_188669999.1">
    <property type="nucleotide sequence ID" value="NZ_BMJH01000001.1"/>
</dbReference>
<name>A0A916X9P3_9ACTN</name>